<dbReference type="PROSITE" id="PS50943">
    <property type="entry name" value="HTH_CROC1"/>
    <property type="match status" value="1"/>
</dbReference>
<sequence>MEIGIKISQARRELGITQIELAEKMSVTRQTVSRWESGAAYPDIEKVVNLAEILHVTCDYLLMTASSSKNESCTNENDNDQPPATSVTRLLSTLEGKTVRMSFYDDEEDLDALNAACKVEGFEGNWIRVIIKNKKEYRQKFIALSSILSFEIVDTEDK</sequence>
<accession>A0A1D3TPS8</accession>
<dbReference type="OrthoDB" id="9801008at2"/>
<feature type="domain" description="HTH cro/C1-type" evidence="2">
    <location>
        <begin position="7"/>
        <end position="61"/>
    </location>
</feature>
<proteinExistence type="predicted"/>
<dbReference type="GO" id="GO:0003677">
    <property type="term" value="F:DNA binding"/>
    <property type="evidence" value="ECO:0007669"/>
    <property type="project" value="UniProtKB-KW"/>
</dbReference>
<reference evidence="3 4" key="1">
    <citation type="submission" date="2016-09" db="EMBL/GenBank/DDBJ databases">
        <authorList>
            <person name="Capua I."/>
            <person name="De Benedictis P."/>
            <person name="Joannis T."/>
            <person name="Lombin L.H."/>
            <person name="Cattoli G."/>
        </authorList>
    </citation>
    <scope>NUCLEOTIDE SEQUENCE [LARGE SCALE GENOMIC DNA]</scope>
    <source>
        <strain evidence="3 4">GluBS11</strain>
    </source>
</reference>
<dbReference type="InterPro" id="IPR001387">
    <property type="entry name" value="Cro/C1-type_HTH"/>
</dbReference>
<dbReference type="RefSeq" id="WP_091229576.1">
    <property type="nucleotide sequence ID" value="NZ_FMKA01000001.1"/>
</dbReference>
<evidence type="ECO:0000313" key="3">
    <source>
        <dbReference type="EMBL" id="SCP95370.1"/>
    </source>
</evidence>
<evidence type="ECO:0000259" key="2">
    <source>
        <dbReference type="PROSITE" id="PS50943"/>
    </source>
</evidence>
<dbReference type="Pfam" id="PF01381">
    <property type="entry name" value="HTH_3"/>
    <property type="match status" value="1"/>
</dbReference>
<dbReference type="PANTHER" id="PTHR46558:SF11">
    <property type="entry name" value="HTH-TYPE TRANSCRIPTIONAL REGULATOR XRE"/>
    <property type="match status" value="1"/>
</dbReference>
<name>A0A1D3TPS8_9FIRM</name>
<evidence type="ECO:0000313" key="4">
    <source>
        <dbReference type="Proteomes" id="UP000199315"/>
    </source>
</evidence>
<dbReference type="SMART" id="SM00530">
    <property type="entry name" value="HTH_XRE"/>
    <property type="match status" value="1"/>
</dbReference>
<dbReference type="CDD" id="cd00093">
    <property type="entry name" value="HTH_XRE"/>
    <property type="match status" value="1"/>
</dbReference>
<gene>
    <name evidence="3" type="ORF">SAMN05421730_1001513</name>
</gene>
<keyword evidence="4" id="KW-1185">Reference proteome</keyword>
<evidence type="ECO:0000256" key="1">
    <source>
        <dbReference type="ARBA" id="ARBA00023125"/>
    </source>
</evidence>
<dbReference type="Gene3D" id="1.10.260.40">
    <property type="entry name" value="lambda repressor-like DNA-binding domains"/>
    <property type="match status" value="1"/>
</dbReference>
<dbReference type="AlphaFoldDB" id="A0A1D3TPS8"/>
<dbReference type="Proteomes" id="UP000199315">
    <property type="component" value="Unassembled WGS sequence"/>
</dbReference>
<keyword evidence="1" id="KW-0238">DNA-binding</keyword>
<dbReference type="STRING" id="1619234.SAMN05421730_1001513"/>
<dbReference type="PANTHER" id="PTHR46558">
    <property type="entry name" value="TRACRIPTIONAL REGULATORY PROTEIN-RELATED-RELATED"/>
    <property type="match status" value="1"/>
</dbReference>
<dbReference type="SUPFAM" id="SSF47413">
    <property type="entry name" value="lambda repressor-like DNA-binding domains"/>
    <property type="match status" value="1"/>
</dbReference>
<organism evidence="3 4">
    <name type="scientific">Anaerobium acetethylicum</name>
    <dbReference type="NCBI Taxonomy" id="1619234"/>
    <lineage>
        <taxon>Bacteria</taxon>
        <taxon>Bacillati</taxon>
        <taxon>Bacillota</taxon>
        <taxon>Clostridia</taxon>
        <taxon>Lachnospirales</taxon>
        <taxon>Lachnospiraceae</taxon>
        <taxon>Anaerobium</taxon>
    </lineage>
</organism>
<dbReference type="EMBL" id="FMKA01000001">
    <property type="protein sequence ID" value="SCP95370.1"/>
    <property type="molecule type" value="Genomic_DNA"/>
</dbReference>
<dbReference type="InterPro" id="IPR010982">
    <property type="entry name" value="Lambda_DNA-bd_dom_sf"/>
</dbReference>
<protein>
    <submittedName>
        <fullName evidence="3">Transcriptional regulator, contains XRE-family HTH domain</fullName>
    </submittedName>
</protein>